<comment type="caution">
    <text evidence="8">The sequence shown here is derived from an EMBL/GenBank/DDBJ whole genome shotgun (WGS) entry which is preliminary data.</text>
</comment>
<evidence type="ECO:0000313" key="8">
    <source>
        <dbReference type="EMBL" id="KAF2032185.1"/>
    </source>
</evidence>
<keyword evidence="4 5" id="KW-1015">Disulfide bond</keyword>
<sequence>MLFTVASFLAATALAAPAPQTTDCPNPAHCGGSAPDPATYENIDISDYFLRKNDGIQSVSFKLSGNNHTDLSCSIGATTLPSNVTTCGDSDYRFGLIEPLTNGSDVSFRIYHQTAPFAGKWGTGSVPTYCHAGGNGPDDFVCQQVSAVTVVITATG</sequence>
<feature type="domain" description="AA1-like" evidence="7">
    <location>
        <begin position="38"/>
        <end position="155"/>
    </location>
</feature>
<accession>A0A9P4HCM1</accession>
<dbReference type="OrthoDB" id="3928926at2759"/>
<dbReference type="Pfam" id="PF16541">
    <property type="entry name" value="AltA1"/>
    <property type="match status" value="1"/>
</dbReference>
<comment type="caution">
    <text evidence="5">Lacks conserved residue(s) required for the propagation of feature annotation.</text>
</comment>
<comment type="subcellular location">
    <subcellularLocation>
        <location evidence="1">Secreted</location>
    </subcellularLocation>
</comment>
<dbReference type="PROSITE" id="PS51895">
    <property type="entry name" value="AA1"/>
    <property type="match status" value="1"/>
</dbReference>
<dbReference type="InterPro" id="IPR032382">
    <property type="entry name" value="AltA1"/>
</dbReference>
<feature type="disulfide bond" evidence="5">
    <location>
        <begin position="130"/>
        <end position="142"/>
    </location>
</feature>
<protein>
    <recommendedName>
        <fullName evidence="7">AA1-like domain-containing protein</fullName>
    </recommendedName>
</protein>
<dbReference type="CDD" id="cd12798">
    <property type="entry name" value="Alt_A1"/>
    <property type="match status" value="1"/>
</dbReference>
<evidence type="ECO:0000256" key="5">
    <source>
        <dbReference type="PROSITE-ProRule" id="PRU01243"/>
    </source>
</evidence>
<organism evidence="8 9">
    <name type="scientific">Setomelanomma holmii</name>
    <dbReference type="NCBI Taxonomy" id="210430"/>
    <lineage>
        <taxon>Eukaryota</taxon>
        <taxon>Fungi</taxon>
        <taxon>Dikarya</taxon>
        <taxon>Ascomycota</taxon>
        <taxon>Pezizomycotina</taxon>
        <taxon>Dothideomycetes</taxon>
        <taxon>Pleosporomycetidae</taxon>
        <taxon>Pleosporales</taxon>
        <taxon>Pleosporineae</taxon>
        <taxon>Phaeosphaeriaceae</taxon>
        <taxon>Setomelanomma</taxon>
    </lineage>
</organism>
<feature type="chain" id="PRO_5040214634" description="AA1-like domain-containing protein" evidence="6">
    <location>
        <begin position="16"/>
        <end position="156"/>
    </location>
</feature>
<evidence type="ECO:0000256" key="6">
    <source>
        <dbReference type="SAM" id="SignalP"/>
    </source>
</evidence>
<evidence type="ECO:0000259" key="7">
    <source>
        <dbReference type="PROSITE" id="PS51895"/>
    </source>
</evidence>
<evidence type="ECO:0000313" key="9">
    <source>
        <dbReference type="Proteomes" id="UP000799777"/>
    </source>
</evidence>
<reference evidence="8" key="1">
    <citation type="journal article" date="2020" name="Stud. Mycol.">
        <title>101 Dothideomycetes genomes: a test case for predicting lifestyles and emergence of pathogens.</title>
        <authorList>
            <person name="Haridas S."/>
            <person name="Albert R."/>
            <person name="Binder M."/>
            <person name="Bloem J."/>
            <person name="Labutti K."/>
            <person name="Salamov A."/>
            <person name="Andreopoulos B."/>
            <person name="Baker S."/>
            <person name="Barry K."/>
            <person name="Bills G."/>
            <person name="Bluhm B."/>
            <person name="Cannon C."/>
            <person name="Castanera R."/>
            <person name="Culley D."/>
            <person name="Daum C."/>
            <person name="Ezra D."/>
            <person name="Gonzalez J."/>
            <person name="Henrissat B."/>
            <person name="Kuo A."/>
            <person name="Liang C."/>
            <person name="Lipzen A."/>
            <person name="Lutzoni F."/>
            <person name="Magnuson J."/>
            <person name="Mondo S."/>
            <person name="Nolan M."/>
            <person name="Ohm R."/>
            <person name="Pangilinan J."/>
            <person name="Park H.-J."/>
            <person name="Ramirez L."/>
            <person name="Alfaro M."/>
            <person name="Sun H."/>
            <person name="Tritt A."/>
            <person name="Yoshinaga Y."/>
            <person name="Zwiers L.-H."/>
            <person name="Turgeon B."/>
            <person name="Goodwin S."/>
            <person name="Spatafora J."/>
            <person name="Crous P."/>
            <person name="Grigoriev I."/>
        </authorList>
    </citation>
    <scope>NUCLEOTIDE SEQUENCE</scope>
    <source>
        <strain evidence="8">CBS 110217</strain>
    </source>
</reference>
<evidence type="ECO:0000256" key="2">
    <source>
        <dbReference type="ARBA" id="ARBA00022525"/>
    </source>
</evidence>
<dbReference type="GO" id="GO:0005576">
    <property type="term" value="C:extracellular region"/>
    <property type="evidence" value="ECO:0007669"/>
    <property type="project" value="UniProtKB-SubCell"/>
</dbReference>
<keyword evidence="3 6" id="KW-0732">Signal</keyword>
<keyword evidence="9" id="KW-1185">Reference proteome</keyword>
<dbReference type="Proteomes" id="UP000799777">
    <property type="component" value="Unassembled WGS sequence"/>
</dbReference>
<feature type="signal peptide" evidence="6">
    <location>
        <begin position="1"/>
        <end position="15"/>
    </location>
</feature>
<keyword evidence="2" id="KW-0964">Secreted</keyword>
<proteinExistence type="predicted"/>
<dbReference type="AlphaFoldDB" id="A0A9P4HCM1"/>
<dbReference type="Gene3D" id="2.40.350.20">
    <property type="match status" value="1"/>
</dbReference>
<evidence type="ECO:0000256" key="4">
    <source>
        <dbReference type="ARBA" id="ARBA00023157"/>
    </source>
</evidence>
<name>A0A9P4HCM1_9PLEO</name>
<evidence type="ECO:0000256" key="3">
    <source>
        <dbReference type="ARBA" id="ARBA00022729"/>
    </source>
</evidence>
<dbReference type="EMBL" id="ML978174">
    <property type="protein sequence ID" value="KAF2032185.1"/>
    <property type="molecule type" value="Genomic_DNA"/>
</dbReference>
<evidence type="ECO:0000256" key="1">
    <source>
        <dbReference type="ARBA" id="ARBA00004613"/>
    </source>
</evidence>
<gene>
    <name evidence="8" type="ORF">EK21DRAFT_99078</name>
</gene>